<evidence type="ECO:0000256" key="1">
    <source>
        <dbReference type="SAM" id="Phobius"/>
    </source>
</evidence>
<keyword evidence="1" id="KW-1133">Transmembrane helix</keyword>
<dbReference type="Pfam" id="PF04350">
    <property type="entry name" value="PilO"/>
    <property type="match status" value="1"/>
</dbReference>
<sequence length="209" mass="21551">MSWLLRPDRLWMFGALAGAVALSALAWFLLIGPQRTETTDVEDQTAQADGQVIVEQRKLAKLTAEYAERDKYAAELAANRKALPTVAATGDLLRELQSAGDGAGVAVSSLSAGSPTELKGAAGVASVMITVVAAGKLEKLQAFLDQVQRIQPRAMLVFNVSFSPNESGDAITGASAQLTLSAQVFVAMQQAATPSASASASASTAAGAD</sequence>
<dbReference type="AlphaFoldDB" id="A0A8J3Z194"/>
<evidence type="ECO:0000313" key="3">
    <source>
        <dbReference type="Proteomes" id="UP000612585"/>
    </source>
</evidence>
<dbReference type="EMBL" id="BOPG01000006">
    <property type="protein sequence ID" value="GIJ53360.1"/>
    <property type="molecule type" value="Genomic_DNA"/>
</dbReference>
<protein>
    <recommendedName>
        <fullName evidence="4">Type IV pilus assembly protein PilO</fullName>
    </recommendedName>
</protein>
<dbReference type="Gene3D" id="3.30.70.60">
    <property type="match status" value="1"/>
</dbReference>
<organism evidence="2 3">
    <name type="scientific">Virgisporangium aurantiacum</name>
    <dbReference type="NCBI Taxonomy" id="175570"/>
    <lineage>
        <taxon>Bacteria</taxon>
        <taxon>Bacillati</taxon>
        <taxon>Actinomycetota</taxon>
        <taxon>Actinomycetes</taxon>
        <taxon>Micromonosporales</taxon>
        <taxon>Micromonosporaceae</taxon>
        <taxon>Virgisporangium</taxon>
    </lineage>
</organism>
<keyword evidence="1" id="KW-0472">Membrane</keyword>
<name>A0A8J3Z194_9ACTN</name>
<dbReference type="GO" id="GO:0043107">
    <property type="term" value="P:type IV pilus-dependent motility"/>
    <property type="evidence" value="ECO:0007669"/>
    <property type="project" value="InterPro"/>
</dbReference>
<gene>
    <name evidence="2" type="ORF">Vau01_008760</name>
</gene>
<dbReference type="InterPro" id="IPR014717">
    <property type="entry name" value="Transl_elong_EF1B/ribsomal_bS6"/>
</dbReference>
<dbReference type="InterPro" id="IPR007445">
    <property type="entry name" value="PilO"/>
</dbReference>
<dbReference type="Proteomes" id="UP000612585">
    <property type="component" value="Unassembled WGS sequence"/>
</dbReference>
<dbReference type="RefSeq" id="WP_203987443.1">
    <property type="nucleotide sequence ID" value="NZ_BOPG01000006.1"/>
</dbReference>
<feature type="transmembrane region" description="Helical" evidence="1">
    <location>
        <begin position="12"/>
        <end position="30"/>
    </location>
</feature>
<reference evidence="2" key="1">
    <citation type="submission" date="2021-01" db="EMBL/GenBank/DDBJ databases">
        <title>Whole genome shotgun sequence of Virgisporangium aurantiacum NBRC 16421.</title>
        <authorList>
            <person name="Komaki H."/>
            <person name="Tamura T."/>
        </authorList>
    </citation>
    <scope>NUCLEOTIDE SEQUENCE</scope>
    <source>
        <strain evidence="2">NBRC 16421</strain>
    </source>
</reference>
<proteinExistence type="predicted"/>
<comment type="caution">
    <text evidence="2">The sequence shown here is derived from an EMBL/GenBank/DDBJ whole genome shotgun (WGS) entry which is preliminary data.</text>
</comment>
<keyword evidence="3" id="KW-1185">Reference proteome</keyword>
<keyword evidence="1" id="KW-0812">Transmembrane</keyword>
<accession>A0A8J3Z194</accession>
<dbReference type="GO" id="GO:0043683">
    <property type="term" value="P:type IV pilus assembly"/>
    <property type="evidence" value="ECO:0007669"/>
    <property type="project" value="InterPro"/>
</dbReference>
<evidence type="ECO:0000313" key="2">
    <source>
        <dbReference type="EMBL" id="GIJ53360.1"/>
    </source>
</evidence>
<evidence type="ECO:0008006" key="4">
    <source>
        <dbReference type="Google" id="ProtNLM"/>
    </source>
</evidence>